<gene>
    <name evidence="1" type="ORF">U9M48_000666</name>
</gene>
<keyword evidence="2" id="KW-1185">Reference proteome</keyword>
<sequence length="76" mass="8834">MQPHVPDRLDPRRPRITRAHSFESAVDDISAQFLAQESRESAKREVHPSGGWALPSSRLVWVQMYKILSRVYNLYV</sequence>
<dbReference type="AlphaFoldDB" id="A0AAQ3PM16"/>
<accession>A0AAQ3PM16</accession>
<evidence type="ECO:0000313" key="2">
    <source>
        <dbReference type="Proteomes" id="UP001341281"/>
    </source>
</evidence>
<name>A0AAQ3PM16_PASNO</name>
<reference evidence="1 2" key="1">
    <citation type="submission" date="2024-02" db="EMBL/GenBank/DDBJ databases">
        <title>High-quality chromosome-scale genome assembly of Pensacola bahiagrass (Paspalum notatum Flugge var. saurae).</title>
        <authorList>
            <person name="Vega J.M."/>
            <person name="Podio M."/>
            <person name="Orjuela J."/>
            <person name="Siena L.A."/>
            <person name="Pessino S.C."/>
            <person name="Combes M.C."/>
            <person name="Mariac C."/>
            <person name="Albertini E."/>
            <person name="Pupilli F."/>
            <person name="Ortiz J.P.A."/>
            <person name="Leblanc O."/>
        </authorList>
    </citation>
    <scope>NUCLEOTIDE SEQUENCE [LARGE SCALE GENOMIC DNA]</scope>
    <source>
        <strain evidence="1">R1</strain>
        <tissue evidence="1">Leaf</tissue>
    </source>
</reference>
<dbReference type="Proteomes" id="UP001341281">
    <property type="component" value="Chromosome 01"/>
</dbReference>
<protein>
    <submittedName>
        <fullName evidence="1">Uncharacterized protein</fullName>
    </submittedName>
</protein>
<dbReference type="EMBL" id="CP144745">
    <property type="protein sequence ID" value="WVZ49297.1"/>
    <property type="molecule type" value="Genomic_DNA"/>
</dbReference>
<organism evidence="1 2">
    <name type="scientific">Paspalum notatum var. saurae</name>
    <dbReference type="NCBI Taxonomy" id="547442"/>
    <lineage>
        <taxon>Eukaryota</taxon>
        <taxon>Viridiplantae</taxon>
        <taxon>Streptophyta</taxon>
        <taxon>Embryophyta</taxon>
        <taxon>Tracheophyta</taxon>
        <taxon>Spermatophyta</taxon>
        <taxon>Magnoliopsida</taxon>
        <taxon>Liliopsida</taxon>
        <taxon>Poales</taxon>
        <taxon>Poaceae</taxon>
        <taxon>PACMAD clade</taxon>
        <taxon>Panicoideae</taxon>
        <taxon>Andropogonodae</taxon>
        <taxon>Paspaleae</taxon>
        <taxon>Paspalinae</taxon>
        <taxon>Paspalum</taxon>
    </lineage>
</organism>
<evidence type="ECO:0000313" key="1">
    <source>
        <dbReference type="EMBL" id="WVZ49297.1"/>
    </source>
</evidence>
<proteinExistence type="predicted"/>